<keyword evidence="1" id="KW-0812">Transmembrane</keyword>
<keyword evidence="3" id="KW-1185">Reference proteome</keyword>
<dbReference type="OrthoDB" id="407658at2759"/>
<keyword evidence="1" id="KW-1133">Transmembrane helix</keyword>
<organism evidence="2 3">
    <name type="scientific">Alternaria atra</name>
    <dbReference type="NCBI Taxonomy" id="119953"/>
    <lineage>
        <taxon>Eukaryota</taxon>
        <taxon>Fungi</taxon>
        <taxon>Dikarya</taxon>
        <taxon>Ascomycota</taxon>
        <taxon>Pezizomycotina</taxon>
        <taxon>Dothideomycetes</taxon>
        <taxon>Pleosporomycetidae</taxon>
        <taxon>Pleosporales</taxon>
        <taxon>Pleosporineae</taxon>
        <taxon>Pleosporaceae</taxon>
        <taxon>Alternaria</taxon>
        <taxon>Alternaria sect. Ulocladioides</taxon>
    </lineage>
</organism>
<dbReference type="AlphaFoldDB" id="A0A8J2N2C1"/>
<sequence length="378" mass="43173">MPPPSRSIRRYHHTVRQSFGIITLIAGFCVSFGSAISNLISPNVFRSTSSPNLKSESIAWTPAREQADWRISKATIFYESSEKTYNAHILALHDFHDEYFNYKTHALRTPLVLGALNKFLYLQSLITNELQKPVEQQVEWILCFNGAVILANPHTPLHHFLPPITDVETFKSLSIVAAKSESDYLNTSVFFIRVSGGSLRILTEAMETVYNAPDTEGYGNEDTDKGLPSTALQDILYREHHREEVIFQPREWYNSTTSLFYQPYFPSPAHHLVPISETLAVDDEQRPMFPDAETVHGFWHTLSEARRVLDEAKEKGHTNGQGRWWDMVEEVKEWVELRAWDTDELESRVTVLKVGLNDAVRKSPAKGDSCHLPIMYHG</sequence>
<keyword evidence="1" id="KW-0472">Membrane</keyword>
<evidence type="ECO:0000313" key="3">
    <source>
        <dbReference type="Proteomes" id="UP000676310"/>
    </source>
</evidence>
<dbReference type="Proteomes" id="UP000676310">
    <property type="component" value="Unassembled WGS sequence"/>
</dbReference>
<name>A0A8J2N2C1_9PLEO</name>
<accession>A0A8J2N2C1</accession>
<dbReference type="RefSeq" id="XP_043164908.1">
    <property type="nucleotide sequence ID" value="XM_043308973.1"/>
</dbReference>
<evidence type="ECO:0000313" key="2">
    <source>
        <dbReference type="EMBL" id="CAG5143573.1"/>
    </source>
</evidence>
<reference evidence="2" key="1">
    <citation type="submission" date="2021-05" db="EMBL/GenBank/DDBJ databases">
        <authorList>
            <person name="Stam R."/>
        </authorList>
    </citation>
    <scope>NUCLEOTIDE SEQUENCE</scope>
    <source>
        <strain evidence="2">CS162</strain>
    </source>
</reference>
<dbReference type="GeneID" id="67012704"/>
<proteinExistence type="predicted"/>
<gene>
    <name evidence="2" type="ORF">ALTATR162_LOCUS1377</name>
</gene>
<evidence type="ECO:0008006" key="4">
    <source>
        <dbReference type="Google" id="ProtNLM"/>
    </source>
</evidence>
<dbReference type="EMBL" id="CAJRGZ010000015">
    <property type="protein sequence ID" value="CAG5143573.1"/>
    <property type="molecule type" value="Genomic_DNA"/>
</dbReference>
<feature type="transmembrane region" description="Helical" evidence="1">
    <location>
        <begin position="21"/>
        <end position="40"/>
    </location>
</feature>
<protein>
    <recommendedName>
        <fullName evidence="4">Glycosyltransferase family 34 protein</fullName>
    </recommendedName>
</protein>
<evidence type="ECO:0000256" key="1">
    <source>
        <dbReference type="SAM" id="Phobius"/>
    </source>
</evidence>
<comment type="caution">
    <text evidence="2">The sequence shown here is derived from an EMBL/GenBank/DDBJ whole genome shotgun (WGS) entry which is preliminary data.</text>
</comment>